<comment type="caution">
    <text evidence="7">The sequence shown here is derived from an EMBL/GenBank/DDBJ whole genome shotgun (WGS) entry which is preliminary data.</text>
</comment>
<accession>A0A255Z364</accession>
<keyword evidence="8" id="KW-1185">Reference proteome</keyword>
<dbReference type="PROSITE" id="PS51012">
    <property type="entry name" value="ABC_TM2"/>
    <property type="match status" value="1"/>
</dbReference>
<dbReference type="InterPro" id="IPR000412">
    <property type="entry name" value="ABC_2_transport"/>
</dbReference>
<feature type="transmembrane region" description="Helical" evidence="5">
    <location>
        <begin position="78"/>
        <end position="96"/>
    </location>
</feature>
<dbReference type="InterPro" id="IPR047817">
    <property type="entry name" value="ABC2_TM_bact-type"/>
</dbReference>
<sequence length="274" mass="29589">MSMEQTRSPAGAFNPLISRQVPGFHWVAFLTLCRRELRRMVKMAAAFLIAPALMAAIYFVCFLFGLGPQRGTPEGDAVLTYLVPGLIMLSILLRSAENGGFMLLYSKIEGHIIDELMAPIGAREAVPAYLLAGVVAGMGSGLVVWIASLFFWPLPVANPLSALGFALTGSLFMALCGLLCGMASTKWDHISAYFTFLFTPLSFLSGLFAPVETMPATVAAIVRLNPLYHAMEGFRHGMLGGPMPWGSALFLGLSVVLLYALAARLYASGWRMKS</sequence>
<evidence type="ECO:0000256" key="4">
    <source>
        <dbReference type="ARBA" id="ARBA00023136"/>
    </source>
</evidence>
<keyword evidence="5" id="KW-0813">Transport</keyword>
<protein>
    <recommendedName>
        <fullName evidence="5">Transport permease protein</fullName>
    </recommendedName>
</protein>
<feature type="transmembrane region" description="Helical" evidence="5">
    <location>
        <begin position="245"/>
        <end position="267"/>
    </location>
</feature>
<dbReference type="PANTHER" id="PTHR43332">
    <property type="entry name" value="INNER MEMBRANE TRANSPORT PERMEASE YADH-RELATED"/>
    <property type="match status" value="1"/>
</dbReference>
<evidence type="ECO:0000256" key="2">
    <source>
        <dbReference type="ARBA" id="ARBA00022692"/>
    </source>
</evidence>
<organism evidence="7 8">
    <name type="scientific">Niveispirillum lacus</name>
    <dbReference type="NCBI Taxonomy" id="1981099"/>
    <lineage>
        <taxon>Bacteria</taxon>
        <taxon>Pseudomonadati</taxon>
        <taxon>Pseudomonadota</taxon>
        <taxon>Alphaproteobacteria</taxon>
        <taxon>Rhodospirillales</taxon>
        <taxon>Azospirillaceae</taxon>
        <taxon>Niveispirillum</taxon>
    </lineage>
</organism>
<evidence type="ECO:0000256" key="5">
    <source>
        <dbReference type="RuleBase" id="RU361157"/>
    </source>
</evidence>
<dbReference type="PIRSF" id="PIRSF006648">
    <property type="entry name" value="DrrB"/>
    <property type="match status" value="1"/>
</dbReference>
<keyword evidence="5" id="KW-1003">Cell membrane</keyword>
<feature type="transmembrane region" description="Helical" evidence="5">
    <location>
        <begin position="190"/>
        <end position="209"/>
    </location>
</feature>
<dbReference type="PRINTS" id="PR00164">
    <property type="entry name" value="ABC2TRNSPORT"/>
</dbReference>
<dbReference type="GO" id="GO:0043190">
    <property type="term" value="C:ATP-binding cassette (ABC) transporter complex"/>
    <property type="evidence" value="ECO:0007669"/>
    <property type="project" value="InterPro"/>
</dbReference>
<dbReference type="InterPro" id="IPR013525">
    <property type="entry name" value="ABC2_TM"/>
</dbReference>
<dbReference type="AlphaFoldDB" id="A0A255Z364"/>
<keyword evidence="3 5" id="KW-1133">Transmembrane helix</keyword>
<evidence type="ECO:0000313" key="7">
    <source>
        <dbReference type="EMBL" id="OYQ35918.1"/>
    </source>
</evidence>
<dbReference type="OrthoDB" id="9804001at2"/>
<feature type="transmembrane region" description="Helical" evidence="5">
    <location>
        <begin position="160"/>
        <end position="183"/>
    </location>
</feature>
<evidence type="ECO:0000259" key="6">
    <source>
        <dbReference type="PROSITE" id="PS51012"/>
    </source>
</evidence>
<dbReference type="Pfam" id="PF01061">
    <property type="entry name" value="ABC2_membrane"/>
    <property type="match status" value="1"/>
</dbReference>
<name>A0A255Z364_9PROT</name>
<evidence type="ECO:0000256" key="3">
    <source>
        <dbReference type="ARBA" id="ARBA00022989"/>
    </source>
</evidence>
<comment type="subcellular location">
    <subcellularLocation>
        <location evidence="5">Cell inner membrane</location>
        <topology evidence="5">Multi-pass membrane protein</topology>
    </subcellularLocation>
    <subcellularLocation>
        <location evidence="1">Membrane</location>
        <topology evidence="1">Multi-pass membrane protein</topology>
    </subcellularLocation>
</comment>
<dbReference type="GO" id="GO:0140359">
    <property type="term" value="F:ABC-type transporter activity"/>
    <property type="evidence" value="ECO:0007669"/>
    <property type="project" value="InterPro"/>
</dbReference>
<evidence type="ECO:0000313" key="8">
    <source>
        <dbReference type="Proteomes" id="UP000216998"/>
    </source>
</evidence>
<proteinExistence type="inferred from homology"/>
<feature type="transmembrane region" description="Helical" evidence="5">
    <location>
        <begin position="44"/>
        <end position="66"/>
    </location>
</feature>
<dbReference type="Proteomes" id="UP000216998">
    <property type="component" value="Unassembled WGS sequence"/>
</dbReference>
<dbReference type="EMBL" id="NOXU01000024">
    <property type="protein sequence ID" value="OYQ35918.1"/>
    <property type="molecule type" value="Genomic_DNA"/>
</dbReference>
<gene>
    <name evidence="7" type="ORF">CHU95_06565</name>
</gene>
<keyword evidence="2 5" id="KW-0812">Transmembrane</keyword>
<reference evidence="7 8" key="1">
    <citation type="submission" date="2017-07" db="EMBL/GenBank/DDBJ databases">
        <title>Niveispirillum cyanobacteriorum sp. nov., isolated from cyanobacterial aggregates in a eutrophic lake.</title>
        <authorList>
            <person name="Cai H."/>
        </authorList>
    </citation>
    <scope>NUCLEOTIDE SEQUENCE [LARGE SCALE GENOMIC DNA]</scope>
    <source>
        <strain evidence="8">TH1-14</strain>
    </source>
</reference>
<comment type="similarity">
    <text evidence="5">Belongs to the ABC-2 integral membrane protein family.</text>
</comment>
<feature type="domain" description="ABC transmembrane type-2" evidence="6">
    <location>
        <begin position="42"/>
        <end position="269"/>
    </location>
</feature>
<evidence type="ECO:0000256" key="1">
    <source>
        <dbReference type="ARBA" id="ARBA00004141"/>
    </source>
</evidence>
<keyword evidence="4 5" id="KW-0472">Membrane</keyword>
<feature type="transmembrane region" description="Helical" evidence="5">
    <location>
        <begin position="129"/>
        <end position="154"/>
    </location>
</feature>
<dbReference type="InterPro" id="IPR052522">
    <property type="entry name" value="ABC-2_transport_permease"/>
</dbReference>